<evidence type="ECO:0000259" key="8">
    <source>
        <dbReference type="SMART" id="SM00752"/>
    </source>
</evidence>
<dbReference type="EMBL" id="CP120682">
    <property type="protein sequence ID" value="WKN37639.1"/>
    <property type="molecule type" value="Genomic_DNA"/>
</dbReference>
<dbReference type="GO" id="GO:0019842">
    <property type="term" value="F:vitamin binding"/>
    <property type="evidence" value="ECO:0007669"/>
    <property type="project" value="TreeGrafter"/>
</dbReference>
<keyword evidence="5" id="KW-1015">Disulfide bond</keyword>
<name>A0AA49GPQ1_9BACT</name>
<dbReference type="PANTHER" id="PTHR12639:SF7">
    <property type="entry name" value="HTTM DOMAIN-CONTAINING PROTEIN"/>
    <property type="match status" value="1"/>
</dbReference>
<reference evidence="9" key="2">
    <citation type="journal article" date="2024" name="Antonie Van Leeuwenhoek">
        <title>Roseihalotalea indica gen. nov., sp. nov., a halophilic Bacteroidetes from mesopelagic Southwest Indian Ocean with higher carbohydrate metabolic potential.</title>
        <authorList>
            <person name="Chen B."/>
            <person name="Zhang M."/>
            <person name="Lin D."/>
            <person name="Ye J."/>
            <person name="Tang K."/>
        </authorList>
    </citation>
    <scope>NUCLEOTIDE SEQUENCE</scope>
    <source>
        <strain evidence="9">TK19036</strain>
    </source>
</reference>
<evidence type="ECO:0000256" key="6">
    <source>
        <dbReference type="ARBA" id="ARBA00023239"/>
    </source>
</evidence>
<evidence type="ECO:0000256" key="3">
    <source>
        <dbReference type="ARBA" id="ARBA00022989"/>
    </source>
</evidence>
<dbReference type="InterPro" id="IPR053935">
    <property type="entry name" value="VKGC_lumenal_dom"/>
</dbReference>
<comment type="subcellular location">
    <subcellularLocation>
        <location evidence="1">Endomembrane system</location>
        <topology evidence="1">Multi-pass membrane protein</topology>
    </subcellularLocation>
</comment>
<keyword evidence="2 7" id="KW-0812">Transmembrane</keyword>
<keyword evidence="3 7" id="KW-1133">Transmembrane helix</keyword>
<accession>A0AA49GPQ1</accession>
<feature type="transmembrane region" description="Helical" evidence="7">
    <location>
        <begin position="65"/>
        <end position="87"/>
    </location>
</feature>
<keyword evidence="4 7" id="KW-0472">Membrane</keyword>
<dbReference type="GO" id="GO:0008488">
    <property type="term" value="F:gamma-glutamyl carboxylase activity"/>
    <property type="evidence" value="ECO:0007669"/>
    <property type="project" value="InterPro"/>
</dbReference>
<evidence type="ECO:0000256" key="5">
    <source>
        <dbReference type="ARBA" id="ARBA00023157"/>
    </source>
</evidence>
<proteinExistence type="predicted"/>
<evidence type="ECO:0000256" key="1">
    <source>
        <dbReference type="ARBA" id="ARBA00004127"/>
    </source>
</evidence>
<dbReference type="InterPro" id="IPR053934">
    <property type="entry name" value="HTTM_dom"/>
</dbReference>
<dbReference type="AlphaFoldDB" id="A0AA49GPQ1"/>
<feature type="transmembrane region" description="Helical" evidence="7">
    <location>
        <begin position="300"/>
        <end position="319"/>
    </location>
</feature>
<feature type="transmembrane region" description="Helical" evidence="7">
    <location>
        <begin position="125"/>
        <end position="143"/>
    </location>
</feature>
<feature type="transmembrane region" description="Helical" evidence="7">
    <location>
        <begin position="258"/>
        <end position="279"/>
    </location>
</feature>
<feature type="transmembrane region" description="Helical" evidence="7">
    <location>
        <begin position="220"/>
        <end position="238"/>
    </location>
</feature>
<dbReference type="Pfam" id="PF22777">
    <property type="entry name" value="VKGC_lumenal_dom"/>
    <property type="match status" value="1"/>
</dbReference>
<evidence type="ECO:0000256" key="2">
    <source>
        <dbReference type="ARBA" id="ARBA00022692"/>
    </source>
</evidence>
<keyword evidence="6" id="KW-0456">Lyase</keyword>
<protein>
    <submittedName>
        <fullName evidence="9">HTTM domain-containing protein</fullName>
    </submittedName>
</protein>
<gene>
    <name evidence="9" type="ORF">K4G66_02820</name>
</gene>
<dbReference type="GO" id="GO:0012505">
    <property type="term" value="C:endomembrane system"/>
    <property type="evidence" value="ECO:0007669"/>
    <property type="project" value="UniProtKB-SubCell"/>
</dbReference>
<sequence length="460" mass="53348">MKILTQPRQLGQKDRSLSGWLTTSVDNSPLILFRVAFGLLIAAEGGGAIATGWVRNVFVEPEFTFNFIGFSFLQLLVGETMYMVYGLMAVTGIMVMLGFRYRLAILTYTVLWTVSYLLQKTSYNNHYYLLMLLCWIMVLMPANRYYSLDVRQGYVKKSVTCPRWCIVIFGAQLLIVYTFASLAKWYPDWLAGVPIQLWFASKADFWLIGPLLQKDWVQTAVIYGGIAFDGLIIPALLWKRTRPFAFAAALFFHGFNSAVFHIGIFPYLAIALCIFFFPGEQVRQKFFKRKPLVTPEIQAQTSYTIATWMLVLGGLYFLWQVYLPLRHYLYEGNVFWTEEGHRMSWRMMLRTKSGSVRFKMEDLKTGETWWVEPRDYLTSKQARKLATHPDMIWQFSQFLEKKYRNQGYEDVAVYAHGSVSLNGHPHSPLVDSSVDLTTVSWEPFRHATWIYPDRDRSTPD</sequence>
<dbReference type="Pfam" id="PF05090">
    <property type="entry name" value="HTTM"/>
    <property type="match status" value="1"/>
</dbReference>
<dbReference type="InterPro" id="IPR011020">
    <property type="entry name" value="HTTM-like"/>
</dbReference>
<feature type="transmembrane region" description="Helical" evidence="7">
    <location>
        <begin position="99"/>
        <end position="119"/>
    </location>
</feature>
<dbReference type="PANTHER" id="PTHR12639">
    <property type="entry name" value="VITAMIN K-DEPENDENT GAMMA-CARBOXYLASE"/>
    <property type="match status" value="1"/>
</dbReference>
<evidence type="ECO:0000256" key="4">
    <source>
        <dbReference type="ARBA" id="ARBA00023136"/>
    </source>
</evidence>
<evidence type="ECO:0000313" key="9">
    <source>
        <dbReference type="EMBL" id="WKN37639.1"/>
    </source>
</evidence>
<organism evidence="9">
    <name type="scientific">Roseihalotalea indica</name>
    <dbReference type="NCBI Taxonomy" id="2867963"/>
    <lineage>
        <taxon>Bacteria</taxon>
        <taxon>Pseudomonadati</taxon>
        <taxon>Bacteroidota</taxon>
        <taxon>Cytophagia</taxon>
        <taxon>Cytophagales</taxon>
        <taxon>Catalimonadaceae</taxon>
        <taxon>Roseihalotalea</taxon>
    </lineage>
</organism>
<dbReference type="SMART" id="SM00752">
    <property type="entry name" value="HTTM"/>
    <property type="match status" value="1"/>
</dbReference>
<dbReference type="InterPro" id="IPR007782">
    <property type="entry name" value="VKG_COase"/>
</dbReference>
<feature type="domain" description="HTTM-like" evidence="8">
    <location>
        <begin position="22"/>
        <end position="281"/>
    </location>
</feature>
<reference evidence="9" key="1">
    <citation type="journal article" date="2023" name="Comput. Struct. Biotechnol. J.">
        <title>Discovery of a novel marine Bacteroidetes with a rich repertoire of carbohydrate-active enzymes.</title>
        <authorList>
            <person name="Chen B."/>
            <person name="Liu G."/>
            <person name="Chen Q."/>
            <person name="Wang H."/>
            <person name="Liu L."/>
            <person name="Tang K."/>
        </authorList>
    </citation>
    <scope>NUCLEOTIDE SEQUENCE</scope>
    <source>
        <strain evidence="9">TK19036</strain>
    </source>
</reference>
<feature type="transmembrane region" description="Helical" evidence="7">
    <location>
        <begin position="31"/>
        <end position="53"/>
    </location>
</feature>
<feature type="transmembrane region" description="Helical" evidence="7">
    <location>
        <begin position="164"/>
        <end position="183"/>
    </location>
</feature>
<evidence type="ECO:0000256" key="7">
    <source>
        <dbReference type="SAM" id="Phobius"/>
    </source>
</evidence>